<keyword evidence="3" id="KW-1185">Reference proteome</keyword>
<dbReference type="Pfam" id="PF13201">
    <property type="entry name" value="PCMD"/>
    <property type="match status" value="1"/>
</dbReference>
<dbReference type="RefSeq" id="WP_007174590.1">
    <property type="nucleotide sequence ID" value="NZ_GG704782.1"/>
</dbReference>
<protein>
    <recommendedName>
        <fullName evidence="1">Putative carbohydrate metabolism domain-containing protein</fullName>
    </recommendedName>
</protein>
<accession>D1PTF6</accession>
<feature type="domain" description="Putative carbohydrate metabolism" evidence="1">
    <location>
        <begin position="139"/>
        <end position="387"/>
    </location>
</feature>
<dbReference type="InterPro" id="IPR025112">
    <property type="entry name" value="PCMD"/>
</dbReference>
<dbReference type="InterPro" id="IPR038653">
    <property type="entry name" value="Put_CMD_sf"/>
</dbReference>
<dbReference type="AlphaFoldDB" id="D1PTF6"/>
<dbReference type="HOGENOM" id="CLU_058034_0_0_10"/>
<reference evidence="2 3" key="1">
    <citation type="submission" date="2009-10" db="EMBL/GenBank/DDBJ databases">
        <authorList>
            <person name="Qin X."/>
            <person name="Bachman B."/>
            <person name="Battles P."/>
            <person name="Bell A."/>
            <person name="Bess C."/>
            <person name="Bickham C."/>
            <person name="Chaboub L."/>
            <person name="Chen D."/>
            <person name="Coyle M."/>
            <person name="Deiros D.R."/>
            <person name="Dinh H."/>
            <person name="Forbes L."/>
            <person name="Fowler G."/>
            <person name="Francisco L."/>
            <person name="Fu Q."/>
            <person name="Gubbala S."/>
            <person name="Hale W."/>
            <person name="Han Y."/>
            <person name="Hemphill L."/>
            <person name="Highlander S.K."/>
            <person name="Hirani K."/>
            <person name="Hogues M."/>
            <person name="Jackson L."/>
            <person name="Jakkamsetti A."/>
            <person name="Javaid M."/>
            <person name="Jiang H."/>
            <person name="Korchina V."/>
            <person name="Kovar C."/>
            <person name="Lara F."/>
            <person name="Lee S."/>
            <person name="Mata R."/>
            <person name="Mathew T."/>
            <person name="Moen C."/>
            <person name="Morales K."/>
            <person name="Munidasa M."/>
            <person name="Nazareth L."/>
            <person name="Ngo R."/>
            <person name="Nguyen L."/>
            <person name="Okwuonu G."/>
            <person name="Ongeri F."/>
            <person name="Patil S."/>
            <person name="Petrosino J."/>
            <person name="Pham C."/>
            <person name="Pham P."/>
            <person name="Pu L.-L."/>
            <person name="Puazo M."/>
            <person name="Raj R."/>
            <person name="Reid J."/>
            <person name="Rouhana J."/>
            <person name="Saada N."/>
            <person name="Shang Y."/>
            <person name="Simmons D."/>
            <person name="Thornton R."/>
            <person name="Warren J."/>
            <person name="Weissenberger G."/>
            <person name="Zhang J."/>
            <person name="Zhang L."/>
            <person name="Zhou C."/>
            <person name="Zhu D."/>
            <person name="Muzny D."/>
            <person name="Worley K."/>
            <person name="Gibbs R."/>
        </authorList>
    </citation>
    <scope>NUCLEOTIDE SEQUENCE [LARGE SCALE GENOMIC DNA]</scope>
    <source>
        <strain evidence="2 3">DSM 17361</strain>
    </source>
</reference>
<name>D1PTF6_9BACT</name>
<evidence type="ECO:0000313" key="3">
    <source>
        <dbReference type="Proteomes" id="UP000003160"/>
    </source>
</evidence>
<sequence>MKGYKWIAGLLTCVALTSCFKEEPLNAECDIEQVFFHVDNPTDVFFSVSDTLQNVRPSEDVITFNVRRKSGIDLATLKPQFKLTPGAQLVELEGGTMDSEKGGTYYYETLSEDKQWKRRYRLNITPTMRTVNDTVKYDFEHFELEPKDKKYYVWHNVLEDGTFGNDWSNGNPGFRIARPSAQPSEYPSAPMENGFDGHAVQLTTRSTGFFGAFARKPIAAGNFFLGTFNVSIASTNPLKATSFGVPFDREPLVMTGVFKYQPGPIFKDKNGTAMPDRKDSAAIYAVLYYNTEEIRSGNNIEHRKIVLNGENVKTSPNIVAIADMKEVPVTDSWTPFRLDFVYKKPIDYDVMLNRGYNLAIVFSSSNKGDRFEGAIGSQLCIDQIRIICKKEE</sequence>
<comment type="caution">
    <text evidence="2">The sequence shown here is derived from an EMBL/GenBank/DDBJ whole genome shotgun (WGS) entry which is preliminary data.</text>
</comment>
<dbReference type="PROSITE" id="PS51257">
    <property type="entry name" value="PROKAR_LIPOPROTEIN"/>
    <property type="match status" value="1"/>
</dbReference>
<dbReference type="OrthoDB" id="713122at2"/>
<evidence type="ECO:0000313" key="2">
    <source>
        <dbReference type="EMBL" id="EFA45316.1"/>
    </source>
</evidence>
<dbReference type="Proteomes" id="UP000003160">
    <property type="component" value="Unassembled WGS sequence"/>
</dbReference>
<gene>
    <name evidence="2" type="ORF">HMPREF0645_0241</name>
</gene>
<evidence type="ECO:0000259" key="1">
    <source>
        <dbReference type="Pfam" id="PF13201"/>
    </source>
</evidence>
<dbReference type="eggNOG" id="ENOG502Z913">
    <property type="taxonomic scope" value="Bacteria"/>
</dbReference>
<dbReference type="Gene3D" id="2.60.40.2340">
    <property type="match status" value="1"/>
</dbReference>
<dbReference type="Gene3D" id="2.60.120.890">
    <property type="entry name" value="BT2081, beta-jelly-roll domain"/>
    <property type="match status" value="1"/>
</dbReference>
<proteinExistence type="predicted"/>
<dbReference type="EMBL" id="ACKS01000015">
    <property type="protein sequence ID" value="EFA45316.1"/>
    <property type="molecule type" value="Genomic_DNA"/>
</dbReference>
<organism evidence="2 3">
    <name type="scientific">Hallella bergensis DSM 17361</name>
    <dbReference type="NCBI Taxonomy" id="585502"/>
    <lineage>
        <taxon>Bacteria</taxon>
        <taxon>Pseudomonadati</taxon>
        <taxon>Bacteroidota</taxon>
        <taxon>Bacteroidia</taxon>
        <taxon>Bacteroidales</taxon>
        <taxon>Prevotellaceae</taxon>
        <taxon>Hallella</taxon>
    </lineage>
</organism>